<evidence type="ECO:0000313" key="3">
    <source>
        <dbReference type="Proteomes" id="UP000790347"/>
    </source>
</evidence>
<dbReference type="Proteomes" id="UP000790347">
    <property type="component" value="Unassembled WGS sequence"/>
</dbReference>
<evidence type="ECO:0000256" key="1">
    <source>
        <dbReference type="SAM" id="Phobius"/>
    </source>
</evidence>
<reference evidence="2" key="1">
    <citation type="submission" date="2013-05" db="EMBL/GenBank/DDBJ databases">
        <authorList>
            <person name="Yim A.K.Y."/>
            <person name="Chan T.F."/>
            <person name="Ji K.M."/>
            <person name="Liu X.Y."/>
            <person name="Zhou J.W."/>
            <person name="Li R.Q."/>
            <person name="Yang K.Y."/>
            <person name="Li J."/>
            <person name="Li M."/>
            <person name="Law P.T.W."/>
            <person name="Wu Y.L."/>
            <person name="Cai Z.L."/>
            <person name="Qin H."/>
            <person name="Bao Y."/>
            <person name="Leung R.K.K."/>
            <person name="Ng P.K.S."/>
            <person name="Zou J."/>
            <person name="Zhong X.J."/>
            <person name="Ran P.X."/>
            <person name="Zhong N.S."/>
            <person name="Liu Z.G."/>
            <person name="Tsui S.K.W."/>
        </authorList>
    </citation>
    <scope>NUCLEOTIDE SEQUENCE</scope>
    <source>
        <strain evidence="2">Derf</strain>
        <tissue evidence="2">Whole organism</tissue>
    </source>
</reference>
<gene>
    <name evidence="2" type="ORF">DERF_012044</name>
</gene>
<proteinExistence type="predicted"/>
<accession>A0A922KWP3</accession>
<sequence length="118" mass="14415">MCNCTTYEVSKYIRIYTILKHQFNNRIYLAIFCLGYFQYFDIFRVWLFSALAIFCFGYFQSWLFSVFGYFQYLAIFSLGYFHFGYFNPQSFDSHDMDIDNFYYYLLSALDVMMLNMMV</sequence>
<evidence type="ECO:0000313" key="2">
    <source>
        <dbReference type="EMBL" id="KAH9501184.1"/>
    </source>
</evidence>
<keyword evidence="3" id="KW-1185">Reference proteome</keyword>
<name>A0A922KWP3_DERFA</name>
<feature type="transmembrane region" description="Helical" evidence="1">
    <location>
        <begin position="62"/>
        <end position="81"/>
    </location>
</feature>
<keyword evidence="1" id="KW-1133">Transmembrane helix</keyword>
<keyword evidence="1" id="KW-0472">Membrane</keyword>
<dbReference type="EMBL" id="ASGP02000006">
    <property type="protein sequence ID" value="KAH9501184.1"/>
    <property type="molecule type" value="Genomic_DNA"/>
</dbReference>
<dbReference type="AlphaFoldDB" id="A0A922KWP3"/>
<keyword evidence="1" id="KW-0812">Transmembrane</keyword>
<protein>
    <submittedName>
        <fullName evidence="2">Uncharacterized protein</fullName>
    </submittedName>
</protein>
<reference evidence="2" key="2">
    <citation type="journal article" date="2022" name="Res Sq">
        <title>Comparative Genomics Reveals Insights into the Divergent Evolution of Astigmatic Mites and Household Pest Adaptations.</title>
        <authorList>
            <person name="Xiong Q."/>
            <person name="Wan A.T.-Y."/>
            <person name="Liu X.-Y."/>
            <person name="Fung C.S.-H."/>
            <person name="Xiao X."/>
            <person name="Malainual N."/>
            <person name="Hou J."/>
            <person name="Wang L."/>
            <person name="Wang M."/>
            <person name="Yang K."/>
            <person name="Cui Y."/>
            <person name="Leung E."/>
            <person name="Nong W."/>
            <person name="Shin S.-K."/>
            <person name="Au S."/>
            <person name="Jeong K.Y."/>
            <person name="Chew F.T."/>
            <person name="Hui J."/>
            <person name="Leung T.F."/>
            <person name="Tungtrongchitr A."/>
            <person name="Zhong N."/>
            <person name="Liu Z."/>
            <person name="Tsui S."/>
        </authorList>
    </citation>
    <scope>NUCLEOTIDE SEQUENCE</scope>
    <source>
        <strain evidence="2">Derf</strain>
        <tissue evidence="2">Whole organism</tissue>
    </source>
</reference>
<comment type="caution">
    <text evidence="2">The sequence shown here is derived from an EMBL/GenBank/DDBJ whole genome shotgun (WGS) entry which is preliminary data.</text>
</comment>
<feature type="transmembrane region" description="Helical" evidence="1">
    <location>
        <begin position="27"/>
        <end position="55"/>
    </location>
</feature>
<organism evidence="2 3">
    <name type="scientific">Dermatophagoides farinae</name>
    <name type="common">American house dust mite</name>
    <dbReference type="NCBI Taxonomy" id="6954"/>
    <lineage>
        <taxon>Eukaryota</taxon>
        <taxon>Metazoa</taxon>
        <taxon>Ecdysozoa</taxon>
        <taxon>Arthropoda</taxon>
        <taxon>Chelicerata</taxon>
        <taxon>Arachnida</taxon>
        <taxon>Acari</taxon>
        <taxon>Acariformes</taxon>
        <taxon>Sarcoptiformes</taxon>
        <taxon>Astigmata</taxon>
        <taxon>Psoroptidia</taxon>
        <taxon>Analgoidea</taxon>
        <taxon>Pyroglyphidae</taxon>
        <taxon>Dermatophagoidinae</taxon>
        <taxon>Dermatophagoides</taxon>
    </lineage>
</organism>